<evidence type="ECO:0008006" key="5">
    <source>
        <dbReference type="Google" id="ProtNLM"/>
    </source>
</evidence>
<protein>
    <recommendedName>
        <fullName evidence="5">Ig-like domain-containing protein</fullName>
    </recommendedName>
</protein>
<dbReference type="Pfam" id="PF19081">
    <property type="entry name" value="Ig_7"/>
    <property type="match status" value="1"/>
</dbReference>
<dbReference type="InterPro" id="IPR044023">
    <property type="entry name" value="Ig_7"/>
</dbReference>
<dbReference type="EMBL" id="BAABDH010000081">
    <property type="protein sequence ID" value="GAA3943707.1"/>
    <property type="molecule type" value="Genomic_DNA"/>
</dbReference>
<feature type="domain" description="DUF6443" evidence="2">
    <location>
        <begin position="374"/>
        <end position="488"/>
    </location>
</feature>
<feature type="domain" description="Ig-like" evidence="1">
    <location>
        <begin position="197"/>
        <end position="266"/>
    </location>
</feature>
<sequence>MTAAKVPPTGYIQITKGAGSECLNSVVTYTINSNSGCTDIEWKVVGGQFTELSPTEIQVLWNAEGEGTIDVHGTFTDLDKNPSRVDALQYAIYINSPPQEQLIIREPNFNIQLSSTICEGGQTKLMLKAPAGAYDCVWSTLQYAVSKNTDATELVVAPTATITYTLTYKSHNFICVPLPIACTITVKPLAAAPIVTGNIYLGPNNPTLTVTNVDPLATYNWYDANGLSLNRPGPQLSLSNVTTGTLYHVEASSCRRGIFVPVQVHIYSVQIVLATTQQMPTGPVPLHRGTGMDLRAKTLGGGTYQWRRNGTILPGATAQKHVATQVGTYEVIFTDGNGTSAASQPVDITDELIQQSHQGNPLSYASQTTVLKPGQTTYEQIKELVVEDRSQQVTYFDGFGRPIQQHAVLASPAQTDLVQSIVYDQYGQTPHGFLPFAAASADTPGRFQETVTAQQAFYQGTDKVAVDAHPFTTTTVELSPLQRVTQQQTEVV</sequence>
<evidence type="ECO:0000313" key="3">
    <source>
        <dbReference type="EMBL" id="GAA3943707.1"/>
    </source>
</evidence>
<dbReference type="Proteomes" id="UP001499909">
    <property type="component" value="Unassembled WGS sequence"/>
</dbReference>
<evidence type="ECO:0000259" key="1">
    <source>
        <dbReference type="Pfam" id="PF19081"/>
    </source>
</evidence>
<evidence type="ECO:0000259" key="2">
    <source>
        <dbReference type="Pfam" id="PF20041"/>
    </source>
</evidence>
<proteinExistence type="predicted"/>
<dbReference type="InterPro" id="IPR045619">
    <property type="entry name" value="DUF6443"/>
</dbReference>
<name>A0ABP7NDI6_9BACT</name>
<evidence type="ECO:0000313" key="4">
    <source>
        <dbReference type="Proteomes" id="UP001499909"/>
    </source>
</evidence>
<dbReference type="Pfam" id="PF20041">
    <property type="entry name" value="DUF6443"/>
    <property type="match status" value="1"/>
</dbReference>
<accession>A0ABP7NDI6</accession>
<gene>
    <name evidence="3" type="ORF">GCM10022406_27960</name>
</gene>
<comment type="caution">
    <text evidence="3">The sequence shown here is derived from an EMBL/GenBank/DDBJ whole genome shotgun (WGS) entry which is preliminary data.</text>
</comment>
<keyword evidence="4" id="KW-1185">Reference proteome</keyword>
<reference evidence="4" key="1">
    <citation type="journal article" date="2019" name="Int. J. Syst. Evol. Microbiol.">
        <title>The Global Catalogue of Microorganisms (GCM) 10K type strain sequencing project: providing services to taxonomists for standard genome sequencing and annotation.</title>
        <authorList>
            <consortium name="The Broad Institute Genomics Platform"/>
            <consortium name="The Broad Institute Genome Sequencing Center for Infectious Disease"/>
            <person name="Wu L."/>
            <person name="Ma J."/>
        </authorList>
    </citation>
    <scope>NUCLEOTIDE SEQUENCE [LARGE SCALE GENOMIC DNA]</scope>
    <source>
        <strain evidence="4">JCM 17214</strain>
    </source>
</reference>
<organism evidence="3 4">
    <name type="scientific">Hymenobacter algoricola</name>
    <dbReference type="NCBI Taxonomy" id="486267"/>
    <lineage>
        <taxon>Bacteria</taxon>
        <taxon>Pseudomonadati</taxon>
        <taxon>Bacteroidota</taxon>
        <taxon>Cytophagia</taxon>
        <taxon>Cytophagales</taxon>
        <taxon>Hymenobacteraceae</taxon>
        <taxon>Hymenobacter</taxon>
    </lineage>
</organism>